<reference evidence="2 3" key="1">
    <citation type="journal article" date="2018" name="Biotechnol. Biofuels">
        <title>Integrative visual omics of the white-rot fungus Polyporus brumalis exposes the biotechnological potential of its oxidative enzymes for delignifying raw plant biomass.</title>
        <authorList>
            <person name="Miyauchi S."/>
            <person name="Rancon A."/>
            <person name="Drula E."/>
            <person name="Hage H."/>
            <person name="Chaduli D."/>
            <person name="Favel A."/>
            <person name="Grisel S."/>
            <person name="Henrissat B."/>
            <person name="Herpoel-Gimbert I."/>
            <person name="Ruiz-Duenas F.J."/>
            <person name="Chevret D."/>
            <person name="Hainaut M."/>
            <person name="Lin J."/>
            <person name="Wang M."/>
            <person name="Pangilinan J."/>
            <person name="Lipzen A."/>
            <person name="Lesage-Meessen L."/>
            <person name="Navarro D."/>
            <person name="Riley R."/>
            <person name="Grigoriev I.V."/>
            <person name="Zhou S."/>
            <person name="Raouche S."/>
            <person name="Rosso M.N."/>
        </authorList>
    </citation>
    <scope>NUCLEOTIDE SEQUENCE [LARGE SCALE GENOMIC DNA]</scope>
    <source>
        <strain evidence="2 3">BRFM 1820</strain>
    </source>
</reference>
<keyword evidence="1" id="KW-0812">Transmembrane</keyword>
<keyword evidence="1" id="KW-1133">Transmembrane helix</keyword>
<evidence type="ECO:0000313" key="2">
    <source>
        <dbReference type="EMBL" id="RDX46051.1"/>
    </source>
</evidence>
<dbReference type="EMBL" id="KZ857431">
    <property type="protein sequence ID" value="RDX46051.1"/>
    <property type="molecule type" value="Genomic_DNA"/>
</dbReference>
<feature type="transmembrane region" description="Helical" evidence="1">
    <location>
        <begin position="235"/>
        <end position="257"/>
    </location>
</feature>
<evidence type="ECO:0000256" key="1">
    <source>
        <dbReference type="SAM" id="Phobius"/>
    </source>
</evidence>
<protein>
    <recommendedName>
        <fullName evidence="4">G-protein coupled receptors family 1 profile domain-containing protein</fullName>
    </recommendedName>
</protein>
<sequence>MRSTSALLVDLSSISLPPALQAEFDGAVDLLIVETVFPTLLIPLAICLFMFTKPEIQRKPVFVLNVLSIMLGLVFGGIAVATVSRTVAGRFVGAEWITALTGLYFFIPVCVQCILFVRIFAVYPPRTTSRLLALAIYGTLFAMTVARIVNITIALKRISDAGRLAPDAWTITVVGRRIPSVMAELAMGLVYDTIASSLFLFRLRQGGALRARTEHDIMSSSALSGRMSYPARLRALFWIALTNFVVPVIFNVVLLILVHNESFGNIITVIAVISVNVYVQIVSGLLATLWCHSVGPYREPSTTAAPGEKSPAMVESISTLKFASPSTLTSHIHVDAGKTNTQTSSEGEELQ</sequence>
<dbReference type="OrthoDB" id="2548432at2759"/>
<feature type="transmembrane region" description="Helical" evidence="1">
    <location>
        <begin position="31"/>
        <end position="51"/>
    </location>
</feature>
<accession>A0A371D0G9</accession>
<dbReference type="AlphaFoldDB" id="A0A371D0G9"/>
<feature type="transmembrane region" description="Helical" evidence="1">
    <location>
        <begin position="96"/>
        <end position="119"/>
    </location>
</feature>
<evidence type="ECO:0000313" key="3">
    <source>
        <dbReference type="Proteomes" id="UP000256964"/>
    </source>
</evidence>
<feature type="transmembrane region" description="Helical" evidence="1">
    <location>
        <begin position="185"/>
        <end position="203"/>
    </location>
</feature>
<dbReference type="Proteomes" id="UP000256964">
    <property type="component" value="Unassembled WGS sequence"/>
</dbReference>
<name>A0A371D0G9_9APHY</name>
<feature type="transmembrane region" description="Helical" evidence="1">
    <location>
        <begin position="131"/>
        <end position="155"/>
    </location>
</feature>
<proteinExistence type="predicted"/>
<feature type="transmembrane region" description="Helical" evidence="1">
    <location>
        <begin position="63"/>
        <end position="84"/>
    </location>
</feature>
<gene>
    <name evidence="2" type="ORF">OH76DRAFT_907674</name>
</gene>
<keyword evidence="1" id="KW-0472">Membrane</keyword>
<evidence type="ECO:0008006" key="4">
    <source>
        <dbReference type="Google" id="ProtNLM"/>
    </source>
</evidence>
<keyword evidence="3" id="KW-1185">Reference proteome</keyword>
<feature type="transmembrane region" description="Helical" evidence="1">
    <location>
        <begin position="263"/>
        <end position="291"/>
    </location>
</feature>
<organism evidence="2 3">
    <name type="scientific">Lentinus brumalis</name>
    <dbReference type="NCBI Taxonomy" id="2498619"/>
    <lineage>
        <taxon>Eukaryota</taxon>
        <taxon>Fungi</taxon>
        <taxon>Dikarya</taxon>
        <taxon>Basidiomycota</taxon>
        <taxon>Agaricomycotina</taxon>
        <taxon>Agaricomycetes</taxon>
        <taxon>Polyporales</taxon>
        <taxon>Polyporaceae</taxon>
        <taxon>Lentinus</taxon>
    </lineage>
</organism>